<accession>A0ABS2SD75</accession>
<evidence type="ECO:0000256" key="1">
    <source>
        <dbReference type="SAM" id="Phobius"/>
    </source>
</evidence>
<protein>
    <submittedName>
        <fullName evidence="2">Uncharacterized protein</fullName>
    </submittedName>
</protein>
<keyword evidence="3" id="KW-1185">Reference proteome</keyword>
<name>A0ABS2SD75_9PSEU</name>
<keyword evidence="1" id="KW-1133">Transmembrane helix</keyword>
<dbReference type="Proteomes" id="UP001195724">
    <property type="component" value="Unassembled WGS sequence"/>
</dbReference>
<reference evidence="2 3" key="1">
    <citation type="submission" date="2021-01" db="EMBL/GenBank/DDBJ databases">
        <title>Sequencing the genomes of 1000 actinobacteria strains.</title>
        <authorList>
            <person name="Klenk H.-P."/>
        </authorList>
    </citation>
    <scope>NUCLEOTIDE SEQUENCE [LARGE SCALE GENOMIC DNA]</scope>
    <source>
        <strain evidence="2 3">DSM 44581</strain>
    </source>
</reference>
<organism evidence="2 3">
    <name type="scientific">Saccharothrix algeriensis</name>
    <dbReference type="NCBI Taxonomy" id="173560"/>
    <lineage>
        <taxon>Bacteria</taxon>
        <taxon>Bacillati</taxon>
        <taxon>Actinomycetota</taxon>
        <taxon>Actinomycetes</taxon>
        <taxon>Pseudonocardiales</taxon>
        <taxon>Pseudonocardiaceae</taxon>
        <taxon>Saccharothrix</taxon>
    </lineage>
</organism>
<keyword evidence="1" id="KW-0472">Membrane</keyword>
<keyword evidence="1" id="KW-0812">Transmembrane</keyword>
<feature type="transmembrane region" description="Helical" evidence="1">
    <location>
        <begin position="23"/>
        <end position="42"/>
    </location>
</feature>
<dbReference type="EMBL" id="JAFBCL010000001">
    <property type="protein sequence ID" value="MBM7813011.1"/>
    <property type="molecule type" value="Genomic_DNA"/>
</dbReference>
<comment type="caution">
    <text evidence="2">The sequence shown here is derived from an EMBL/GenBank/DDBJ whole genome shotgun (WGS) entry which is preliminary data.</text>
</comment>
<proteinExistence type="predicted"/>
<dbReference type="RefSeq" id="WP_204843692.1">
    <property type="nucleotide sequence ID" value="NZ_JAFBCL010000001.1"/>
</dbReference>
<evidence type="ECO:0000313" key="3">
    <source>
        <dbReference type="Proteomes" id="UP001195724"/>
    </source>
</evidence>
<sequence>MELKVEFTACCPWPDFARAVRTVLALVLVILVVLVAGGQWPVAGWPV</sequence>
<evidence type="ECO:0000313" key="2">
    <source>
        <dbReference type="EMBL" id="MBM7813011.1"/>
    </source>
</evidence>
<gene>
    <name evidence="2" type="ORF">JOE68_003876</name>
</gene>